<dbReference type="RefSeq" id="WP_379859811.1">
    <property type="nucleotide sequence ID" value="NZ_JBHMFC010000008.1"/>
</dbReference>
<feature type="signal peptide" evidence="1">
    <location>
        <begin position="1"/>
        <end position="18"/>
    </location>
</feature>
<dbReference type="Pfam" id="PF13899">
    <property type="entry name" value="Thioredoxin_7"/>
    <property type="match status" value="1"/>
</dbReference>
<name>A0ABV5F853_9FLAO</name>
<keyword evidence="3" id="KW-1185">Reference proteome</keyword>
<evidence type="ECO:0000313" key="3">
    <source>
        <dbReference type="Proteomes" id="UP001589585"/>
    </source>
</evidence>
<protein>
    <submittedName>
        <fullName evidence="2">Thioredoxin family protein</fullName>
    </submittedName>
</protein>
<comment type="caution">
    <text evidence="2">The sequence shown here is derived from an EMBL/GenBank/DDBJ whole genome shotgun (WGS) entry which is preliminary data.</text>
</comment>
<gene>
    <name evidence="2" type="ORF">ACFFU9_02615</name>
</gene>
<dbReference type="EMBL" id="JBHMFC010000008">
    <property type="protein sequence ID" value="MFB9055622.1"/>
    <property type="molecule type" value="Genomic_DNA"/>
</dbReference>
<dbReference type="InterPro" id="IPR036249">
    <property type="entry name" value="Thioredoxin-like_sf"/>
</dbReference>
<organism evidence="2 3">
    <name type="scientific">Mariniflexile ostreae</name>
    <dbReference type="NCBI Taxonomy" id="1520892"/>
    <lineage>
        <taxon>Bacteria</taxon>
        <taxon>Pseudomonadati</taxon>
        <taxon>Bacteroidota</taxon>
        <taxon>Flavobacteriia</taxon>
        <taxon>Flavobacteriales</taxon>
        <taxon>Flavobacteriaceae</taxon>
        <taxon>Mariniflexile</taxon>
    </lineage>
</organism>
<feature type="chain" id="PRO_5047223471" evidence="1">
    <location>
        <begin position="19"/>
        <end position="278"/>
    </location>
</feature>
<dbReference type="SUPFAM" id="SSF52833">
    <property type="entry name" value="Thioredoxin-like"/>
    <property type="match status" value="1"/>
</dbReference>
<evidence type="ECO:0000256" key="1">
    <source>
        <dbReference type="SAM" id="SignalP"/>
    </source>
</evidence>
<evidence type="ECO:0000313" key="2">
    <source>
        <dbReference type="EMBL" id="MFB9055622.1"/>
    </source>
</evidence>
<accession>A0ABV5F853</accession>
<keyword evidence="1" id="KW-0732">Signal</keyword>
<dbReference type="Gene3D" id="3.40.30.10">
    <property type="entry name" value="Glutaredoxin"/>
    <property type="match status" value="1"/>
</dbReference>
<dbReference type="Proteomes" id="UP001589585">
    <property type="component" value="Unassembled WGS sequence"/>
</dbReference>
<proteinExistence type="predicted"/>
<sequence length="278" mass="32078">MKYIYLAFLMLTSILSFSQVQFEPSLTEAFKKAKQQNKPVFIKYYNSDCSVCNRLGDLLNQDAEISAYYNSNFINYAMNAFNELSDADHALLIHANLHFNSVPVLLYFDKDKNFLHHSSGDISSEAIMNEAKKSTHSRFNTSGLKSKFDAGDRTVRTLYAYCQMLIINKDEQKLKKVSQDLFESFNTSELPTKKSYLVLKRVVKTTDNGFFQYWINNLDKLKGFENSINKDTEISQLKSIVLTELSRPDVKEWSAAKKNEFKGYITKLKISDDPNIFF</sequence>
<reference evidence="2 3" key="1">
    <citation type="submission" date="2024-09" db="EMBL/GenBank/DDBJ databases">
        <authorList>
            <person name="Sun Q."/>
            <person name="Mori K."/>
        </authorList>
    </citation>
    <scope>NUCLEOTIDE SEQUENCE [LARGE SCALE GENOMIC DNA]</scope>
    <source>
        <strain evidence="2 3">CECT 8622</strain>
    </source>
</reference>